<organism evidence="12">
    <name type="scientific">Cacopsylla melanoneura</name>
    <dbReference type="NCBI Taxonomy" id="428564"/>
    <lineage>
        <taxon>Eukaryota</taxon>
        <taxon>Metazoa</taxon>
        <taxon>Ecdysozoa</taxon>
        <taxon>Arthropoda</taxon>
        <taxon>Hexapoda</taxon>
        <taxon>Insecta</taxon>
        <taxon>Pterygota</taxon>
        <taxon>Neoptera</taxon>
        <taxon>Paraneoptera</taxon>
        <taxon>Hemiptera</taxon>
        <taxon>Sternorrhyncha</taxon>
        <taxon>Psylloidea</taxon>
        <taxon>Psyllidae</taxon>
        <taxon>Psyllinae</taxon>
        <taxon>Cacopsylla</taxon>
    </lineage>
</organism>
<evidence type="ECO:0000259" key="10">
    <source>
        <dbReference type="PROSITE" id="PS50118"/>
    </source>
</evidence>
<feature type="DNA-binding region" description="HMG box" evidence="7">
    <location>
        <begin position="679"/>
        <end position="750"/>
    </location>
</feature>
<keyword evidence="8" id="KW-0175">Coiled coil</keyword>
<sequence>MLVYDYTTYFRDCTNAKAPQPSLEPARQPSPAHIPSPEDIRPFPKAAPRTEAEIEERARKGKKRRSTQILTDTPIQDQLREEQTKRKDKLAKKNVLKKKELFPKKKKTKLQRIKVEEEEDDEDEEGEGGEKKPKTPSVGVADNAMSFNQQVYRIGDIVYAESKEKGQEPYIVSIERLWTNNEGTPMMYGNHYFRPDETFHVATRKFLEKEVFKSDVHLTLPLSKIQGRCAVVNVKDYFKCRPEGFEPKDVYVCESRYSSKSRSFKKIAKYYPPGHRWATIVFNYKLVERDNPLEPNRVVSVFSERVEKHKQELTELEEREKFVEKVKPNVLLAHVPANAEPDCVYYEQFNSPTGMVIKTGDCVYVCTDPNNVNAKPLIAQIDRTWTDKTGASFIHGPYIVLPADIVVPPNKIFYQKEVLLSATEATNPTTNIIGKCTVLEHSEYISCRPTEIPESEVYIVESSYDPVTKVIRPLPPTGIKKYSHTSAVYQDEIYFFRRLLNPPKVGPTGLIVETPQHHHHQTSAPPSTPSHPPHSIIHTPMQSTPQGHNTPGHRGSMIHTTPHHEVGPFGQGVMGGSGIVGVKEEKIHMGGVVTGMGSNVTPGSSSVYTHNFDSNSNSNSSQMLLAGKMDTTSSSDLMCEDSMDGPPPSVCSVDSTPGGVSTPVSTPISSKKALAAAKKKALVTGYILYSGDVRKQVTTGNPEKTFGEVSRIVGNEWRSLPAAEKAVWEEKAAQINAETAKYNTQVDATIAAQIEAGILVPTANNATNKFFPNHPDLVWECLWDNCDYQFEDMHDCIEHAVADGASGGHIHATFAAIPPSEVEYQCQWRGCSRLKKPFPPFPSCTRLARHVKEVHILKNPGKVVTADHRSKNHVPSSKPPQSTAGVSSPSLPLHTVRQSLPPNTSIPTSVIAINEYVSSGAAGTGGVHAASSGHHLIQVSGVSMMPLQRNTPSPSQQNGIGQQQQHQMTVVPKPAEPLFITVPPRPQRLLHSDAYIRYIEGLTQENRTVGRFESQLRASAASTPAPDPSRLPSHWLGNGVGQHGSVLNALWRLREYMFKDTLAITKVI</sequence>
<keyword evidence="4" id="KW-0805">Transcription regulation</keyword>
<dbReference type="Gene3D" id="1.10.30.10">
    <property type="entry name" value="High mobility group box domain"/>
    <property type="match status" value="1"/>
</dbReference>
<dbReference type="InterPro" id="IPR009071">
    <property type="entry name" value="HMG_box_dom"/>
</dbReference>
<feature type="region of interest" description="Disordered" evidence="9">
    <location>
        <begin position="14"/>
        <end position="92"/>
    </location>
</feature>
<comment type="subcellular location">
    <subcellularLocation>
        <location evidence="1">Nucleus</location>
    </subcellularLocation>
</comment>
<dbReference type="CDD" id="cd04717">
    <property type="entry name" value="BAH_polybromo"/>
    <property type="match status" value="1"/>
</dbReference>
<dbReference type="EMBL" id="HBUF01662655">
    <property type="protein sequence ID" value="CAG6788985.1"/>
    <property type="molecule type" value="Transcribed_RNA"/>
</dbReference>
<keyword evidence="3" id="KW-0156">Chromatin regulator</keyword>
<evidence type="ECO:0000256" key="8">
    <source>
        <dbReference type="SAM" id="Coils"/>
    </source>
</evidence>
<feature type="compositionally biased region" description="Polar residues" evidence="9">
    <location>
        <begin position="873"/>
        <end position="904"/>
    </location>
</feature>
<protein>
    <submittedName>
        <fullName evidence="12">Protein polybromo-1</fullName>
    </submittedName>
</protein>
<evidence type="ECO:0000256" key="1">
    <source>
        <dbReference type="ARBA" id="ARBA00004123"/>
    </source>
</evidence>
<feature type="compositionally biased region" description="Polar residues" evidence="9">
    <location>
        <begin position="67"/>
        <end position="76"/>
    </location>
</feature>
<feature type="region of interest" description="Disordered" evidence="9">
    <location>
        <begin position="641"/>
        <end position="666"/>
    </location>
</feature>
<dbReference type="PANTHER" id="PTHR16062:SF19">
    <property type="entry name" value="PROTEIN POLYBROMO-1"/>
    <property type="match status" value="1"/>
</dbReference>
<keyword evidence="7" id="KW-0238">DNA-binding</keyword>
<dbReference type="PANTHER" id="PTHR16062">
    <property type="entry name" value="SWI/SNF-RELATED"/>
    <property type="match status" value="1"/>
</dbReference>
<evidence type="ECO:0000256" key="4">
    <source>
        <dbReference type="ARBA" id="ARBA00023015"/>
    </source>
</evidence>
<dbReference type="Gene3D" id="3.30.160.60">
    <property type="entry name" value="Classic Zinc Finger"/>
    <property type="match status" value="1"/>
</dbReference>
<evidence type="ECO:0000256" key="2">
    <source>
        <dbReference type="ARBA" id="ARBA00022737"/>
    </source>
</evidence>
<keyword evidence="2" id="KW-0677">Repeat</keyword>
<dbReference type="SUPFAM" id="SSF47095">
    <property type="entry name" value="HMG-box"/>
    <property type="match status" value="1"/>
</dbReference>
<feature type="domain" description="HMG box" evidence="10">
    <location>
        <begin position="679"/>
        <end position="750"/>
    </location>
</feature>
<accession>A0A8D9FHT8</accession>
<feature type="coiled-coil region" evidence="8">
    <location>
        <begin position="299"/>
        <end position="326"/>
    </location>
</feature>
<feature type="compositionally biased region" description="Basic and acidic residues" evidence="9">
    <location>
        <begin position="36"/>
        <end position="58"/>
    </location>
</feature>
<evidence type="ECO:0000256" key="6">
    <source>
        <dbReference type="ARBA" id="ARBA00023242"/>
    </source>
</evidence>
<feature type="region of interest" description="Disordered" evidence="9">
    <location>
        <begin position="859"/>
        <end position="904"/>
    </location>
</feature>
<feature type="domain" description="BAH" evidence="11">
    <location>
        <begin position="150"/>
        <end position="268"/>
    </location>
</feature>
<feature type="region of interest" description="Disordered" evidence="9">
    <location>
        <begin position="107"/>
        <end position="142"/>
    </location>
</feature>
<dbReference type="PROSITE" id="PS50118">
    <property type="entry name" value="HMG_BOX_2"/>
    <property type="match status" value="1"/>
</dbReference>
<proteinExistence type="predicted"/>
<evidence type="ECO:0000259" key="11">
    <source>
        <dbReference type="PROSITE" id="PS51038"/>
    </source>
</evidence>
<evidence type="ECO:0000256" key="3">
    <source>
        <dbReference type="ARBA" id="ARBA00022853"/>
    </source>
</evidence>
<evidence type="ECO:0000256" key="5">
    <source>
        <dbReference type="ARBA" id="ARBA00023163"/>
    </source>
</evidence>
<dbReference type="InterPro" id="IPR037382">
    <property type="entry name" value="Rsc/polybromo"/>
</dbReference>
<dbReference type="GO" id="GO:0003677">
    <property type="term" value="F:DNA binding"/>
    <property type="evidence" value="ECO:0007669"/>
    <property type="project" value="UniProtKB-UniRule"/>
</dbReference>
<dbReference type="SMART" id="SM00398">
    <property type="entry name" value="HMG"/>
    <property type="match status" value="1"/>
</dbReference>
<dbReference type="SMART" id="SM00439">
    <property type="entry name" value="BAH"/>
    <property type="match status" value="2"/>
</dbReference>
<dbReference type="GO" id="GO:0016586">
    <property type="term" value="C:RSC-type complex"/>
    <property type="evidence" value="ECO:0007669"/>
    <property type="project" value="InterPro"/>
</dbReference>
<dbReference type="Gene3D" id="2.30.30.490">
    <property type="match status" value="2"/>
</dbReference>
<keyword evidence="5" id="KW-0804">Transcription</keyword>
<dbReference type="GO" id="GO:0003682">
    <property type="term" value="F:chromatin binding"/>
    <property type="evidence" value="ECO:0007669"/>
    <property type="project" value="InterPro"/>
</dbReference>
<feature type="compositionally biased region" description="Polar residues" evidence="9">
    <location>
        <begin position="652"/>
        <end position="666"/>
    </location>
</feature>
<feature type="region of interest" description="Disordered" evidence="9">
    <location>
        <begin position="516"/>
        <end position="553"/>
    </location>
</feature>
<name>A0A8D9FHT8_9HEMI</name>
<dbReference type="InterPro" id="IPR036910">
    <property type="entry name" value="HMG_box_dom_sf"/>
</dbReference>
<evidence type="ECO:0000256" key="9">
    <source>
        <dbReference type="SAM" id="MobiDB-lite"/>
    </source>
</evidence>
<dbReference type="Pfam" id="PF00505">
    <property type="entry name" value="HMG_box"/>
    <property type="match status" value="1"/>
</dbReference>
<keyword evidence="6 7" id="KW-0539">Nucleus</keyword>
<dbReference type="Pfam" id="PF01426">
    <property type="entry name" value="BAH"/>
    <property type="match status" value="2"/>
</dbReference>
<feature type="compositionally biased region" description="Acidic residues" evidence="9">
    <location>
        <begin position="116"/>
        <end position="127"/>
    </location>
</feature>
<dbReference type="GO" id="GO:0006338">
    <property type="term" value="P:chromatin remodeling"/>
    <property type="evidence" value="ECO:0007669"/>
    <property type="project" value="InterPro"/>
</dbReference>
<dbReference type="GO" id="GO:0006368">
    <property type="term" value="P:transcription elongation by RNA polymerase II"/>
    <property type="evidence" value="ECO:0007669"/>
    <property type="project" value="TreeGrafter"/>
</dbReference>
<dbReference type="InterPro" id="IPR043151">
    <property type="entry name" value="BAH_sf"/>
</dbReference>
<reference evidence="12" key="1">
    <citation type="submission" date="2021-05" db="EMBL/GenBank/DDBJ databases">
        <authorList>
            <person name="Alioto T."/>
            <person name="Alioto T."/>
            <person name="Gomez Garrido J."/>
        </authorList>
    </citation>
    <scope>NUCLEOTIDE SEQUENCE</scope>
</reference>
<dbReference type="GO" id="GO:0016514">
    <property type="term" value="C:SWI/SNF complex"/>
    <property type="evidence" value="ECO:0007669"/>
    <property type="project" value="TreeGrafter"/>
</dbReference>
<feature type="domain" description="BAH" evidence="11">
    <location>
        <begin position="355"/>
        <end position="475"/>
    </location>
</feature>
<dbReference type="InterPro" id="IPR001025">
    <property type="entry name" value="BAH_dom"/>
</dbReference>
<evidence type="ECO:0000313" key="12">
    <source>
        <dbReference type="EMBL" id="CAG6788985.1"/>
    </source>
</evidence>
<dbReference type="PROSITE" id="PS51038">
    <property type="entry name" value="BAH"/>
    <property type="match status" value="2"/>
</dbReference>
<evidence type="ECO:0000256" key="7">
    <source>
        <dbReference type="PROSITE-ProRule" id="PRU00267"/>
    </source>
</evidence>
<dbReference type="AlphaFoldDB" id="A0A8D9FHT8"/>